<evidence type="ECO:0008006" key="8">
    <source>
        <dbReference type="Google" id="ProtNLM"/>
    </source>
</evidence>
<dbReference type="InterPro" id="IPR008952">
    <property type="entry name" value="Tetraspanin_EC2_sf"/>
</dbReference>
<protein>
    <recommendedName>
        <fullName evidence="8">Tetraspanin family protein</fullName>
    </recommendedName>
</protein>
<proteinExistence type="predicted"/>
<dbReference type="PANTHER" id="PTHR19282:SF551">
    <property type="entry name" value="RE08073P-RELATED"/>
    <property type="match status" value="1"/>
</dbReference>
<sequence length="161" mass="17831">MYDTIRNRYSSDTSYKTAFDNIQQELECCGVKSYTDWLGASWDKKSAHSDDTEVRIEHGIGAVGGGRGNGYGRVPTSCCNSHGKETYPTNCGVSFTHAPLETYTEFLHDKGCADALYDSIYRHLDIVIAVCVIVGALQLLGMVLAMILCCCINTENKKYDY</sequence>
<evidence type="ECO:0000256" key="3">
    <source>
        <dbReference type="ARBA" id="ARBA00022989"/>
    </source>
</evidence>
<organism evidence="6 7">
    <name type="scientific">Teladorsagia circumcincta</name>
    <name type="common">Brown stomach worm</name>
    <name type="synonym">Ostertagia circumcincta</name>
    <dbReference type="NCBI Taxonomy" id="45464"/>
    <lineage>
        <taxon>Eukaryota</taxon>
        <taxon>Metazoa</taxon>
        <taxon>Ecdysozoa</taxon>
        <taxon>Nematoda</taxon>
        <taxon>Chromadorea</taxon>
        <taxon>Rhabditida</taxon>
        <taxon>Rhabditina</taxon>
        <taxon>Rhabditomorpha</taxon>
        <taxon>Strongyloidea</taxon>
        <taxon>Trichostrongylidae</taxon>
        <taxon>Teladorsagia</taxon>
    </lineage>
</organism>
<accession>A0A2G9V4S2</accession>
<comment type="subcellular location">
    <subcellularLocation>
        <location evidence="1">Membrane</location>
        <topology evidence="1">Multi-pass membrane protein</topology>
    </subcellularLocation>
</comment>
<keyword evidence="2 5" id="KW-0812">Transmembrane</keyword>
<evidence type="ECO:0000313" key="6">
    <source>
        <dbReference type="EMBL" id="PIO77396.1"/>
    </source>
</evidence>
<keyword evidence="4 5" id="KW-0472">Membrane</keyword>
<evidence type="ECO:0000256" key="2">
    <source>
        <dbReference type="ARBA" id="ARBA00022692"/>
    </source>
</evidence>
<evidence type="ECO:0000256" key="4">
    <source>
        <dbReference type="ARBA" id="ARBA00023136"/>
    </source>
</evidence>
<dbReference type="EMBL" id="KZ345000">
    <property type="protein sequence ID" value="PIO77396.1"/>
    <property type="molecule type" value="Genomic_DNA"/>
</dbReference>
<dbReference type="InterPro" id="IPR018499">
    <property type="entry name" value="Tetraspanin/Peripherin"/>
</dbReference>
<dbReference type="Pfam" id="PF00335">
    <property type="entry name" value="Tetraspanin"/>
    <property type="match status" value="1"/>
</dbReference>
<name>A0A2G9V4S2_TELCI</name>
<keyword evidence="7" id="KW-1185">Reference proteome</keyword>
<dbReference type="Gene3D" id="1.10.1450.10">
    <property type="entry name" value="Tetraspanin"/>
    <property type="match status" value="1"/>
</dbReference>
<dbReference type="FunFam" id="1.10.1450.10:FF:000043">
    <property type="entry name" value="Tetraspanin"/>
    <property type="match status" value="1"/>
</dbReference>
<gene>
    <name evidence="6" type="ORF">TELCIR_00524</name>
</gene>
<dbReference type="SUPFAM" id="SSF48652">
    <property type="entry name" value="Tetraspanin"/>
    <property type="match status" value="1"/>
</dbReference>
<dbReference type="PANTHER" id="PTHR19282">
    <property type="entry name" value="TETRASPANIN"/>
    <property type="match status" value="1"/>
</dbReference>
<keyword evidence="3 5" id="KW-1133">Transmembrane helix</keyword>
<dbReference type="OrthoDB" id="5870230at2759"/>
<evidence type="ECO:0000256" key="5">
    <source>
        <dbReference type="SAM" id="Phobius"/>
    </source>
</evidence>
<reference evidence="6 7" key="1">
    <citation type="submission" date="2015-09" db="EMBL/GenBank/DDBJ databases">
        <title>Draft genome of the parasitic nematode Teladorsagia circumcincta isolate WARC Sus (inbred).</title>
        <authorList>
            <person name="Mitreva M."/>
        </authorList>
    </citation>
    <scope>NUCLEOTIDE SEQUENCE [LARGE SCALE GENOMIC DNA]</scope>
    <source>
        <strain evidence="6 7">S</strain>
    </source>
</reference>
<dbReference type="Proteomes" id="UP000230423">
    <property type="component" value="Unassembled WGS sequence"/>
</dbReference>
<evidence type="ECO:0000313" key="7">
    <source>
        <dbReference type="Proteomes" id="UP000230423"/>
    </source>
</evidence>
<dbReference type="AlphaFoldDB" id="A0A2G9V4S2"/>
<dbReference type="GO" id="GO:0005886">
    <property type="term" value="C:plasma membrane"/>
    <property type="evidence" value="ECO:0007669"/>
    <property type="project" value="TreeGrafter"/>
</dbReference>
<evidence type="ECO:0000256" key="1">
    <source>
        <dbReference type="ARBA" id="ARBA00004141"/>
    </source>
</evidence>
<feature type="transmembrane region" description="Helical" evidence="5">
    <location>
        <begin position="126"/>
        <end position="148"/>
    </location>
</feature>